<reference evidence="2" key="1">
    <citation type="submission" date="2018-05" db="EMBL/GenBank/DDBJ databases">
        <authorList>
            <person name="Lanie J.A."/>
            <person name="Ng W.-L."/>
            <person name="Kazmierczak K.M."/>
            <person name="Andrzejewski T.M."/>
            <person name="Davidsen T.M."/>
            <person name="Wayne K.J."/>
            <person name="Tettelin H."/>
            <person name="Glass J.I."/>
            <person name="Rusch D."/>
            <person name="Podicherti R."/>
            <person name="Tsui H.-C.T."/>
            <person name="Winkler M.E."/>
        </authorList>
    </citation>
    <scope>NUCLEOTIDE SEQUENCE</scope>
</reference>
<feature type="domain" description="AB hydrolase-1" evidence="1">
    <location>
        <begin position="16"/>
        <end position="240"/>
    </location>
</feature>
<evidence type="ECO:0000313" key="2">
    <source>
        <dbReference type="EMBL" id="SUZ47775.1"/>
    </source>
</evidence>
<sequence length="259" mass="27747">MQDTPFYWSHGPDNAPLLFCMHGIGSCADAFLSQRDLADDLGLRLVSWDAPGYRYSADPPEEPGIDGWADAASDLIQMLGYRNAIVLGVSWGGVIATRLTLRHPNLVGALVLADSSVGSGTNTKQAEVMRSRATSLTELGASEFARQRSPLLVGESTAPEVLADVERFFAASIRMPSYQWACNSMAETDHRTALSSITAPTLVMCGDEDRVTPPKLSAELCEGIPNATLAHVGAAGHLANQEQPLAFNSEVLQFVQSLT</sequence>
<dbReference type="PRINTS" id="PR00111">
    <property type="entry name" value="ABHYDROLASE"/>
</dbReference>
<dbReference type="InterPro" id="IPR000073">
    <property type="entry name" value="AB_hydrolase_1"/>
</dbReference>
<organism evidence="2">
    <name type="scientific">marine metagenome</name>
    <dbReference type="NCBI Taxonomy" id="408172"/>
    <lineage>
        <taxon>unclassified sequences</taxon>
        <taxon>metagenomes</taxon>
        <taxon>ecological metagenomes</taxon>
    </lineage>
</organism>
<proteinExistence type="predicted"/>
<dbReference type="InterPro" id="IPR029058">
    <property type="entry name" value="AB_hydrolase_fold"/>
</dbReference>
<dbReference type="GO" id="GO:0003824">
    <property type="term" value="F:catalytic activity"/>
    <property type="evidence" value="ECO:0007669"/>
    <property type="project" value="InterPro"/>
</dbReference>
<dbReference type="Pfam" id="PF00561">
    <property type="entry name" value="Abhydrolase_1"/>
    <property type="match status" value="1"/>
</dbReference>
<dbReference type="InterPro" id="IPR050266">
    <property type="entry name" value="AB_hydrolase_sf"/>
</dbReference>
<dbReference type="PRINTS" id="PR00412">
    <property type="entry name" value="EPOXHYDRLASE"/>
</dbReference>
<dbReference type="AlphaFoldDB" id="A0A381MZU0"/>
<evidence type="ECO:0000259" key="1">
    <source>
        <dbReference type="Pfam" id="PF00561"/>
    </source>
</evidence>
<dbReference type="PANTHER" id="PTHR43798:SF33">
    <property type="entry name" value="HYDROLASE, PUTATIVE (AFU_ORTHOLOGUE AFUA_2G14860)-RELATED"/>
    <property type="match status" value="1"/>
</dbReference>
<accession>A0A381MZU0</accession>
<gene>
    <name evidence="2" type="ORF">METZ01_LOCUS629</name>
</gene>
<name>A0A381MZU0_9ZZZZ</name>
<dbReference type="SUPFAM" id="SSF53474">
    <property type="entry name" value="alpha/beta-Hydrolases"/>
    <property type="match status" value="1"/>
</dbReference>
<dbReference type="PANTHER" id="PTHR43798">
    <property type="entry name" value="MONOACYLGLYCEROL LIPASE"/>
    <property type="match status" value="1"/>
</dbReference>
<dbReference type="EMBL" id="UINC01000033">
    <property type="protein sequence ID" value="SUZ47775.1"/>
    <property type="molecule type" value="Genomic_DNA"/>
</dbReference>
<dbReference type="GO" id="GO:0016020">
    <property type="term" value="C:membrane"/>
    <property type="evidence" value="ECO:0007669"/>
    <property type="project" value="TreeGrafter"/>
</dbReference>
<dbReference type="Gene3D" id="3.40.50.1820">
    <property type="entry name" value="alpha/beta hydrolase"/>
    <property type="match status" value="1"/>
</dbReference>
<dbReference type="InterPro" id="IPR000639">
    <property type="entry name" value="Epox_hydrolase-like"/>
</dbReference>
<protein>
    <recommendedName>
        <fullName evidence="1">AB hydrolase-1 domain-containing protein</fullName>
    </recommendedName>
</protein>